<dbReference type="RefSeq" id="WP_113959972.1">
    <property type="nucleotide sequence ID" value="NZ_QNRR01000007.1"/>
</dbReference>
<dbReference type="PANTHER" id="PTHR13847">
    <property type="entry name" value="SARCOSINE DEHYDROGENASE-RELATED"/>
    <property type="match status" value="1"/>
</dbReference>
<dbReference type="EMBL" id="QNRR01000007">
    <property type="protein sequence ID" value="RBP41334.1"/>
    <property type="molecule type" value="Genomic_DNA"/>
</dbReference>
<sequence>MDLRSGHAFWLVRNGILNAFPALDGDVRCDVVVVGGGITGALVGYHIAEAGVSTVVLDRRDIGWGSTSASTALLQYEIDTPLVELQERFGTETAQRCYHSCRDAIYKLRELTQRLDDHCGFSLKPSLFMAKRASDTAFMKREFAARKEAGFEIDWWSAREVKRHMKFQRPCALYSRDGAQVDAFRLTHRLLEKAQADFGLRIFDRTEVMEYKVRGRQVLVKTNRDCTIRAKHIIFATGYEFQQLSDRKLVKLHSTFAFVSEPLTAGRHLWHDNCLLWEKADPYLYIRTTDDHRVLIGGEDEDFRDPEKRDAMIAKKSATLKRKFRHLFPHIPLEPAFCWAGTFGETEDGLAYIGQIPEFPHASFALGFGGNGITYSVLAAEILRDQFLGKTNAYGDLYRFDRHGGNARAHKR</sequence>
<dbReference type="Pfam" id="PF01266">
    <property type="entry name" value="DAO"/>
    <property type="match status" value="1"/>
</dbReference>
<comment type="caution">
    <text evidence="2">The sequence shown here is derived from an EMBL/GenBank/DDBJ whole genome shotgun (WGS) entry which is preliminary data.</text>
</comment>
<dbReference type="Proteomes" id="UP000253426">
    <property type="component" value="Unassembled WGS sequence"/>
</dbReference>
<protein>
    <submittedName>
        <fullName evidence="2">Glycine/D-amino acid oxidase-like deaminating enzyme</fullName>
    </submittedName>
</protein>
<keyword evidence="3" id="KW-1185">Reference proteome</keyword>
<dbReference type="SUPFAM" id="SSF51905">
    <property type="entry name" value="FAD/NAD(P)-binding domain"/>
    <property type="match status" value="1"/>
</dbReference>
<reference evidence="2 3" key="1">
    <citation type="submission" date="2018-06" db="EMBL/GenBank/DDBJ databases">
        <title>Genomic Encyclopedia of Type Strains, Phase IV (KMG-IV): sequencing the most valuable type-strain genomes for metagenomic binning, comparative biology and taxonomic classification.</title>
        <authorList>
            <person name="Goeker M."/>
        </authorList>
    </citation>
    <scope>NUCLEOTIDE SEQUENCE [LARGE SCALE GENOMIC DNA]</scope>
    <source>
        <strain evidence="2 3">DSM 25532</strain>
    </source>
</reference>
<dbReference type="PANTHER" id="PTHR13847:SF201">
    <property type="entry name" value="PUTATIBE OXIDOREDUCTASE"/>
    <property type="match status" value="1"/>
</dbReference>
<evidence type="ECO:0000259" key="1">
    <source>
        <dbReference type="Pfam" id="PF01266"/>
    </source>
</evidence>
<dbReference type="GO" id="GO:0005737">
    <property type="term" value="C:cytoplasm"/>
    <property type="evidence" value="ECO:0007669"/>
    <property type="project" value="TreeGrafter"/>
</dbReference>
<accession>A0A366HFJ2</accession>
<dbReference type="InterPro" id="IPR036188">
    <property type="entry name" value="FAD/NAD-bd_sf"/>
</dbReference>
<name>A0A366HFJ2_9BACT</name>
<evidence type="ECO:0000313" key="2">
    <source>
        <dbReference type="EMBL" id="RBP41334.1"/>
    </source>
</evidence>
<dbReference type="InterPro" id="IPR006076">
    <property type="entry name" value="FAD-dep_OxRdtase"/>
</dbReference>
<organism evidence="2 3">
    <name type="scientific">Roseimicrobium gellanilyticum</name>
    <dbReference type="NCBI Taxonomy" id="748857"/>
    <lineage>
        <taxon>Bacteria</taxon>
        <taxon>Pseudomonadati</taxon>
        <taxon>Verrucomicrobiota</taxon>
        <taxon>Verrucomicrobiia</taxon>
        <taxon>Verrucomicrobiales</taxon>
        <taxon>Verrucomicrobiaceae</taxon>
        <taxon>Roseimicrobium</taxon>
    </lineage>
</organism>
<evidence type="ECO:0000313" key="3">
    <source>
        <dbReference type="Proteomes" id="UP000253426"/>
    </source>
</evidence>
<dbReference type="AlphaFoldDB" id="A0A366HFJ2"/>
<gene>
    <name evidence="2" type="ORF">DES53_107165</name>
</gene>
<feature type="domain" description="FAD dependent oxidoreductase" evidence="1">
    <location>
        <begin position="30"/>
        <end position="385"/>
    </location>
</feature>
<dbReference type="Gene3D" id="3.30.9.10">
    <property type="entry name" value="D-Amino Acid Oxidase, subunit A, domain 2"/>
    <property type="match status" value="1"/>
</dbReference>
<proteinExistence type="predicted"/>
<dbReference type="OrthoDB" id="571248at2"/>
<dbReference type="Gene3D" id="3.50.50.60">
    <property type="entry name" value="FAD/NAD(P)-binding domain"/>
    <property type="match status" value="1"/>
</dbReference>